<name>D2PS20_KRIFD</name>
<feature type="transmembrane region" description="Helical" evidence="1">
    <location>
        <begin position="44"/>
        <end position="66"/>
    </location>
</feature>
<gene>
    <name evidence="2" type="ordered locus">Kfla_2058</name>
</gene>
<dbReference type="AlphaFoldDB" id="D2PS20"/>
<organism evidence="2 3">
    <name type="scientific">Kribbella flavida (strain DSM 17836 / JCM 10339 / NBRC 14399)</name>
    <dbReference type="NCBI Taxonomy" id="479435"/>
    <lineage>
        <taxon>Bacteria</taxon>
        <taxon>Bacillati</taxon>
        <taxon>Actinomycetota</taxon>
        <taxon>Actinomycetes</taxon>
        <taxon>Propionibacteriales</taxon>
        <taxon>Kribbellaceae</taxon>
        <taxon>Kribbella</taxon>
    </lineage>
</organism>
<reference evidence="3" key="1">
    <citation type="submission" date="2009-09" db="EMBL/GenBank/DDBJ databases">
        <title>The complete genome of Kribbella flavida DSM 17836.</title>
        <authorList>
            <consortium name="US DOE Joint Genome Institute (JGI-PGF)"/>
            <person name="Lucas S."/>
            <person name="Copeland A."/>
            <person name="Lapidus A."/>
            <person name="Glavina del Rio T."/>
            <person name="Dalin E."/>
            <person name="Tice H."/>
            <person name="Bruce D."/>
            <person name="Goodwin L."/>
            <person name="Pitluck S."/>
            <person name="Kyrpides N."/>
            <person name="Mavromatis K."/>
            <person name="Ivanova N."/>
            <person name="Saunders E."/>
            <person name="Brettin T."/>
            <person name="Detter J.C."/>
            <person name="Han C."/>
            <person name="Larimer F."/>
            <person name="Land M."/>
            <person name="Hauser L."/>
            <person name="Markowitz V."/>
            <person name="Cheng J.-F."/>
            <person name="Hugenholtz P."/>
            <person name="Woyke T."/>
            <person name="Wu D."/>
            <person name="Pukall R."/>
            <person name="Klenk H.-P."/>
            <person name="Eisen J.A."/>
        </authorList>
    </citation>
    <scope>NUCLEOTIDE SEQUENCE [LARGE SCALE GENOMIC DNA]</scope>
    <source>
        <strain evidence="3">DSM 17836 / JCM 10339 / NBRC 14399</strain>
    </source>
</reference>
<evidence type="ECO:0000313" key="3">
    <source>
        <dbReference type="Proteomes" id="UP000007967"/>
    </source>
</evidence>
<dbReference type="KEGG" id="kfl:Kfla_2058"/>
<evidence type="ECO:0000313" key="2">
    <source>
        <dbReference type="EMBL" id="ADB31144.1"/>
    </source>
</evidence>
<reference evidence="2 3" key="2">
    <citation type="journal article" date="2010" name="Stand. Genomic Sci.">
        <title>Complete genome sequence of Kribbella flavida type strain (IFO 14399).</title>
        <authorList>
            <person name="Pukall R."/>
            <person name="Lapidus A."/>
            <person name="Glavina Del Rio T."/>
            <person name="Copeland A."/>
            <person name="Tice H."/>
            <person name="Cheng J.-F."/>
            <person name="Lucas S."/>
            <person name="Chen F."/>
            <person name="Nolan M."/>
            <person name="LaButti K."/>
            <person name="Pati A."/>
            <person name="Ivanova N."/>
            <person name="Mavrommatis K."/>
            <person name="Mikhailova N."/>
            <person name="Pitluck S."/>
            <person name="Bruce D."/>
            <person name="Goodwin L."/>
            <person name="Land M."/>
            <person name="Hauser L."/>
            <person name="Chang Y.-J."/>
            <person name="Jeffries C.D."/>
            <person name="Chen A."/>
            <person name="Palaniappan K."/>
            <person name="Chain P."/>
            <person name="Rohde M."/>
            <person name="Goeker M."/>
            <person name="Bristow J."/>
            <person name="Eisen J.A."/>
            <person name="Markowitz V."/>
            <person name="Hugenholtz P."/>
            <person name="Kyrpides N.C."/>
            <person name="Klenk H.-P."/>
            <person name="Brettin T."/>
        </authorList>
    </citation>
    <scope>NUCLEOTIDE SEQUENCE [LARGE SCALE GENOMIC DNA]</scope>
    <source>
        <strain evidence="3">DSM 17836 / JCM 10339 / NBRC 14399</strain>
    </source>
</reference>
<protein>
    <submittedName>
        <fullName evidence="2">Uncharacterized protein</fullName>
    </submittedName>
</protein>
<accession>D2PS20</accession>
<keyword evidence="1" id="KW-1133">Transmembrane helix</keyword>
<feature type="transmembrane region" description="Helical" evidence="1">
    <location>
        <begin position="6"/>
        <end position="32"/>
    </location>
</feature>
<keyword evidence="1" id="KW-0812">Transmembrane</keyword>
<dbReference type="EMBL" id="CP001736">
    <property type="protein sequence ID" value="ADB31144.1"/>
    <property type="molecule type" value="Genomic_DNA"/>
</dbReference>
<keyword evidence="1" id="KW-0472">Membrane</keyword>
<evidence type="ECO:0000256" key="1">
    <source>
        <dbReference type="SAM" id="Phobius"/>
    </source>
</evidence>
<sequence length="67" mass="6954">MGQTPWMIITIIATIGFVLILSAAAIGVALFVKDADRRQDAYRLLKLLLGTGGGSGLIASVLQLLAG</sequence>
<dbReference type="Proteomes" id="UP000007967">
    <property type="component" value="Chromosome"/>
</dbReference>
<keyword evidence="3" id="KW-1185">Reference proteome</keyword>
<dbReference type="HOGENOM" id="CLU_2806863_0_0_11"/>
<proteinExistence type="predicted"/>